<organism evidence="1 2">
    <name type="scientific">Pleomassaria siparia CBS 279.74</name>
    <dbReference type="NCBI Taxonomy" id="1314801"/>
    <lineage>
        <taxon>Eukaryota</taxon>
        <taxon>Fungi</taxon>
        <taxon>Dikarya</taxon>
        <taxon>Ascomycota</taxon>
        <taxon>Pezizomycotina</taxon>
        <taxon>Dothideomycetes</taxon>
        <taxon>Pleosporomycetidae</taxon>
        <taxon>Pleosporales</taxon>
        <taxon>Pleomassariaceae</taxon>
        <taxon>Pleomassaria</taxon>
    </lineage>
</organism>
<name>A0A6G1K4Y0_9PLEO</name>
<dbReference type="AlphaFoldDB" id="A0A6G1K4Y0"/>
<dbReference type="Proteomes" id="UP000799428">
    <property type="component" value="Unassembled WGS sequence"/>
</dbReference>
<evidence type="ECO:0000313" key="1">
    <source>
        <dbReference type="EMBL" id="KAF2707924.1"/>
    </source>
</evidence>
<protein>
    <submittedName>
        <fullName evidence="1">Uncharacterized protein</fullName>
    </submittedName>
</protein>
<reference evidence="1" key="1">
    <citation type="journal article" date="2020" name="Stud. Mycol.">
        <title>101 Dothideomycetes genomes: a test case for predicting lifestyles and emergence of pathogens.</title>
        <authorList>
            <person name="Haridas S."/>
            <person name="Albert R."/>
            <person name="Binder M."/>
            <person name="Bloem J."/>
            <person name="Labutti K."/>
            <person name="Salamov A."/>
            <person name="Andreopoulos B."/>
            <person name="Baker S."/>
            <person name="Barry K."/>
            <person name="Bills G."/>
            <person name="Bluhm B."/>
            <person name="Cannon C."/>
            <person name="Castanera R."/>
            <person name="Culley D."/>
            <person name="Daum C."/>
            <person name="Ezra D."/>
            <person name="Gonzalez J."/>
            <person name="Henrissat B."/>
            <person name="Kuo A."/>
            <person name="Liang C."/>
            <person name="Lipzen A."/>
            <person name="Lutzoni F."/>
            <person name="Magnuson J."/>
            <person name="Mondo S."/>
            <person name="Nolan M."/>
            <person name="Ohm R."/>
            <person name="Pangilinan J."/>
            <person name="Park H.-J."/>
            <person name="Ramirez L."/>
            <person name="Alfaro M."/>
            <person name="Sun H."/>
            <person name="Tritt A."/>
            <person name="Yoshinaga Y."/>
            <person name="Zwiers L.-H."/>
            <person name="Turgeon B."/>
            <person name="Goodwin S."/>
            <person name="Spatafora J."/>
            <person name="Crous P."/>
            <person name="Grigoriev I."/>
        </authorList>
    </citation>
    <scope>NUCLEOTIDE SEQUENCE</scope>
    <source>
        <strain evidence="1">CBS 279.74</strain>
    </source>
</reference>
<gene>
    <name evidence="1" type="ORF">K504DRAFT_46944</name>
</gene>
<accession>A0A6G1K4Y0</accession>
<keyword evidence="2" id="KW-1185">Reference proteome</keyword>
<evidence type="ECO:0000313" key="2">
    <source>
        <dbReference type="Proteomes" id="UP000799428"/>
    </source>
</evidence>
<proteinExistence type="predicted"/>
<sequence length="92" mass="10545">MSWRFLISQDTLPHWGRSLISQDTLPHWGRSLVSQDTLPHWGRCFDYRGHTATLGETFDDRGCLPHSVLLVKESGTLGIKRKDVRDRGSKQV</sequence>
<dbReference type="EMBL" id="MU005773">
    <property type="protein sequence ID" value="KAF2707924.1"/>
    <property type="molecule type" value="Genomic_DNA"/>
</dbReference>